<dbReference type="SUPFAM" id="SSF53474">
    <property type="entry name" value="alpha/beta-Hydrolases"/>
    <property type="match status" value="1"/>
</dbReference>
<evidence type="ECO:0000256" key="4">
    <source>
        <dbReference type="RuleBase" id="RU004262"/>
    </source>
</evidence>
<dbReference type="GO" id="GO:0016298">
    <property type="term" value="F:lipase activity"/>
    <property type="evidence" value="ECO:0007669"/>
    <property type="project" value="InterPro"/>
</dbReference>
<keyword evidence="7" id="KW-1185">Reference proteome</keyword>
<dbReference type="Gene3D" id="3.40.50.1820">
    <property type="entry name" value="alpha/beta hydrolase"/>
    <property type="match status" value="1"/>
</dbReference>
<dbReference type="KEGG" id="gfs:119645207"/>
<dbReference type="PANTHER" id="PTHR11610">
    <property type="entry name" value="LIPASE"/>
    <property type="match status" value="1"/>
</dbReference>
<dbReference type="PANTHER" id="PTHR11610:SF173">
    <property type="entry name" value="LIPASE DOMAIN-CONTAINING PROTEIN-RELATED"/>
    <property type="match status" value="1"/>
</dbReference>
<comment type="subcellular location">
    <subcellularLocation>
        <location evidence="1">Secreted</location>
    </subcellularLocation>
</comment>
<proteinExistence type="inferred from homology"/>
<dbReference type="InterPro" id="IPR013818">
    <property type="entry name" value="Lipase"/>
</dbReference>
<organism evidence="7 8">
    <name type="scientific">Glossina fuscipes</name>
    <dbReference type="NCBI Taxonomy" id="7396"/>
    <lineage>
        <taxon>Eukaryota</taxon>
        <taxon>Metazoa</taxon>
        <taxon>Ecdysozoa</taxon>
        <taxon>Arthropoda</taxon>
        <taxon>Hexapoda</taxon>
        <taxon>Insecta</taxon>
        <taxon>Pterygota</taxon>
        <taxon>Neoptera</taxon>
        <taxon>Endopterygota</taxon>
        <taxon>Diptera</taxon>
        <taxon>Brachycera</taxon>
        <taxon>Muscomorpha</taxon>
        <taxon>Hippoboscoidea</taxon>
        <taxon>Glossinidae</taxon>
        <taxon>Glossina</taxon>
    </lineage>
</organism>
<gene>
    <name evidence="8" type="primary">LOC119645207</name>
</gene>
<dbReference type="RefSeq" id="XP_037901153.1">
    <property type="nucleotide sequence ID" value="XM_038045225.1"/>
</dbReference>
<dbReference type="Proteomes" id="UP000092443">
    <property type="component" value="Unplaced"/>
</dbReference>
<evidence type="ECO:0000256" key="2">
    <source>
        <dbReference type="ARBA" id="ARBA00010701"/>
    </source>
</evidence>
<dbReference type="InterPro" id="IPR029058">
    <property type="entry name" value="AB_hydrolase_fold"/>
</dbReference>
<name>A0A9C5ZK18_9MUSC</name>
<evidence type="ECO:0000256" key="5">
    <source>
        <dbReference type="SAM" id="SignalP"/>
    </source>
</evidence>
<feature type="chain" id="PRO_5039455228" evidence="5">
    <location>
        <begin position="21"/>
        <end position="318"/>
    </location>
</feature>
<keyword evidence="5" id="KW-0732">Signal</keyword>
<dbReference type="GO" id="GO:0016042">
    <property type="term" value="P:lipid catabolic process"/>
    <property type="evidence" value="ECO:0007669"/>
    <property type="project" value="TreeGrafter"/>
</dbReference>
<dbReference type="GO" id="GO:0005615">
    <property type="term" value="C:extracellular space"/>
    <property type="evidence" value="ECO:0007669"/>
    <property type="project" value="TreeGrafter"/>
</dbReference>
<dbReference type="GO" id="GO:0017171">
    <property type="term" value="F:serine hydrolase activity"/>
    <property type="evidence" value="ECO:0007669"/>
    <property type="project" value="TreeGrafter"/>
</dbReference>
<protein>
    <submittedName>
        <fullName evidence="8">Endothelial lipase</fullName>
    </submittedName>
</protein>
<dbReference type="Pfam" id="PF00151">
    <property type="entry name" value="Lipase"/>
    <property type="match status" value="1"/>
</dbReference>
<reference evidence="8" key="1">
    <citation type="submission" date="2025-08" db="UniProtKB">
        <authorList>
            <consortium name="RefSeq"/>
        </authorList>
    </citation>
    <scope>IDENTIFICATION</scope>
    <source>
        <tissue evidence="8">Whole body pupa</tissue>
    </source>
</reference>
<keyword evidence="3" id="KW-0964">Secreted</keyword>
<evidence type="ECO:0000259" key="6">
    <source>
        <dbReference type="Pfam" id="PF00151"/>
    </source>
</evidence>
<dbReference type="AlphaFoldDB" id="A0A9C5ZK18"/>
<feature type="signal peptide" evidence="5">
    <location>
        <begin position="1"/>
        <end position="20"/>
    </location>
</feature>
<dbReference type="PRINTS" id="PR00821">
    <property type="entry name" value="TAGLIPASE"/>
</dbReference>
<evidence type="ECO:0000313" key="8">
    <source>
        <dbReference type="RefSeq" id="XP_037901153.1"/>
    </source>
</evidence>
<evidence type="ECO:0000256" key="1">
    <source>
        <dbReference type="ARBA" id="ARBA00004613"/>
    </source>
</evidence>
<sequence>MRFTLRLLIILLGWLVAIKANTRNRHLKDLIDFSAYTRETIHEPLPLEANVESIIRSGIDVRKPTTLAIHGVFDSENFEEYEVIKNLKLSIEDSNVIVVDYSYLTYQFFPDVRNASTIASIVTDSITDLFLVLHDIFELDFRQVHVVGYCLGGQIAGFLGQSIYKKLNKKIERITALDPFGILYFSNTPPNQRLSADDAVYVEVIHTNAGQFGFSSPCGHADYYPNGGITQPGCGVNGMRCSHQRAYELLANMWIPSVEHEFIVSKCGSHVNIKPEYCRWLNILMGDLQQNPLPTGIFYVETNAEEPFGKGAFKTTFW</sequence>
<comment type="similarity">
    <text evidence="2 4">Belongs to the AB hydrolase superfamily. Lipase family.</text>
</comment>
<accession>A0A9C5ZK18</accession>
<feature type="domain" description="Lipase" evidence="6">
    <location>
        <begin position="31"/>
        <end position="249"/>
    </location>
</feature>
<dbReference type="InterPro" id="IPR000734">
    <property type="entry name" value="TAG_lipase"/>
</dbReference>
<evidence type="ECO:0000256" key="3">
    <source>
        <dbReference type="ARBA" id="ARBA00022525"/>
    </source>
</evidence>
<dbReference type="GeneID" id="119645207"/>
<evidence type="ECO:0000313" key="7">
    <source>
        <dbReference type="Proteomes" id="UP000092443"/>
    </source>
</evidence>